<feature type="transmembrane region" description="Helical" evidence="1">
    <location>
        <begin position="245"/>
        <end position="262"/>
    </location>
</feature>
<keyword evidence="3" id="KW-0645">Protease</keyword>
<keyword evidence="1" id="KW-0812">Transmembrane</keyword>
<evidence type="ECO:0000256" key="1">
    <source>
        <dbReference type="SAM" id="Phobius"/>
    </source>
</evidence>
<feature type="transmembrane region" description="Helical" evidence="1">
    <location>
        <begin position="69"/>
        <end position="89"/>
    </location>
</feature>
<feature type="transmembrane region" description="Helical" evidence="1">
    <location>
        <begin position="185"/>
        <end position="205"/>
    </location>
</feature>
<feature type="transmembrane region" description="Helical" evidence="1">
    <location>
        <begin position="282"/>
        <end position="299"/>
    </location>
</feature>
<keyword evidence="1" id="KW-0472">Membrane</keyword>
<feature type="transmembrane region" description="Helical" evidence="1">
    <location>
        <begin position="217"/>
        <end position="238"/>
    </location>
</feature>
<keyword evidence="3" id="KW-0378">Hydrolase</keyword>
<evidence type="ECO:0000313" key="4">
    <source>
        <dbReference type="Proteomes" id="UP001268864"/>
    </source>
</evidence>
<name>A0ABU2FQC6_9EURY</name>
<feature type="domain" description="CAAX prenyl protease 2/Lysostaphin resistance protein A-like" evidence="2">
    <location>
        <begin position="150"/>
        <end position="248"/>
    </location>
</feature>
<dbReference type="EMBL" id="JAMQOS010000003">
    <property type="protein sequence ID" value="MDS0282396.1"/>
    <property type="molecule type" value="Genomic_DNA"/>
</dbReference>
<proteinExistence type="predicted"/>
<feature type="transmembrane region" description="Helical" evidence="1">
    <location>
        <begin position="109"/>
        <end position="133"/>
    </location>
</feature>
<feature type="transmembrane region" description="Helical" evidence="1">
    <location>
        <begin position="37"/>
        <end position="57"/>
    </location>
</feature>
<dbReference type="InterPro" id="IPR003675">
    <property type="entry name" value="Rce1/LyrA-like_dom"/>
</dbReference>
<dbReference type="Pfam" id="PF02517">
    <property type="entry name" value="Rce1-like"/>
    <property type="match status" value="1"/>
</dbReference>
<dbReference type="Proteomes" id="UP001268864">
    <property type="component" value="Unassembled WGS sequence"/>
</dbReference>
<evidence type="ECO:0000259" key="2">
    <source>
        <dbReference type="Pfam" id="PF02517"/>
    </source>
</evidence>
<dbReference type="PANTHER" id="PTHR39430">
    <property type="entry name" value="MEMBRANE-ASSOCIATED PROTEASE-RELATED"/>
    <property type="match status" value="1"/>
</dbReference>
<dbReference type="PANTHER" id="PTHR39430:SF1">
    <property type="entry name" value="PROTEASE"/>
    <property type="match status" value="1"/>
</dbReference>
<comment type="caution">
    <text evidence="3">The sequence shown here is derived from an EMBL/GenBank/DDBJ whole genome shotgun (WGS) entry which is preliminary data.</text>
</comment>
<sequence>MSPNSTANRTVPTLRRAWQWLVWPVWNRDQRRLRAPLRAVAPLVCSFLALALLQPAIRAQFDHPVVEAVEALALAAVLVGTVLGSARLLDRRPVADYGLSLDRQWWRSFAVGGAVATALHAGALAVAVAAGWATITGVAGGAGALPFPAAMAVVFAYVAVAASWEEFIFRGAMLSNLAEGADGYVPRWAAAAVAVCCSSAVFAALHAGKITDPAQYGYYLLAGLVLGGVYALTGDLALPMGFHVWYNYAMSAVFGLGVSQRTPELLVVDLVGPTRWVGETGLLHVGFAAVGGVALLAYVRWRDGPLRVADDVTRWTGGGAKSEDTGT</sequence>
<protein>
    <submittedName>
        <fullName evidence="3">CPBP family intramembrane metalloprotease</fullName>
    </submittedName>
</protein>
<gene>
    <name evidence="3" type="ORF">NDI86_09695</name>
</gene>
<accession>A0ABU2FQC6</accession>
<dbReference type="RefSeq" id="WP_310900230.1">
    <property type="nucleotide sequence ID" value="NZ_JAMQOS010000003.1"/>
</dbReference>
<organism evidence="3 4">
    <name type="scientific">Haloarcula onubensis</name>
    <dbReference type="NCBI Taxonomy" id="2950539"/>
    <lineage>
        <taxon>Archaea</taxon>
        <taxon>Methanobacteriati</taxon>
        <taxon>Methanobacteriota</taxon>
        <taxon>Stenosarchaea group</taxon>
        <taxon>Halobacteria</taxon>
        <taxon>Halobacteriales</taxon>
        <taxon>Haloarculaceae</taxon>
        <taxon>Haloarcula</taxon>
    </lineage>
</organism>
<keyword evidence="3" id="KW-0482">Metalloprotease</keyword>
<keyword evidence="4" id="KW-1185">Reference proteome</keyword>
<evidence type="ECO:0000313" key="3">
    <source>
        <dbReference type="EMBL" id="MDS0282396.1"/>
    </source>
</evidence>
<feature type="transmembrane region" description="Helical" evidence="1">
    <location>
        <begin position="145"/>
        <end position="164"/>
    </location>
</feature>
<reference evidence="3 4" key="1">
    <citation type="submission" date="2022-06" db="EMBL/GenBank/DDBJ databases">
        <title>Halomicroarcula sp. a new haloarchaeum isolate from saline soil.</title>
        <authorList>
            <person name="Strakova D."/>
            <person name="Galisteo C."/>
            <person name="Sanchez-Porro C."/>
            <person name="Ventosa A."/>
        </authorList>
    </citation>
    <scope>NUCLEOTIDE SEQUENCE [LARGE SCALE GENOMIC DNA]</scope>
    <source>
        <strain evidence="3 4">S3CR25-11</strain>
    </source>
</reference>
<dbReference type="GO" id="GO:0008237">
    <property type="term" value="F:metallopeptidase activity"/>
    <property type="evidence" value="ECO:0007669"/>
    <property type="project" value="UniProtKB-KW"/>
</dbReference>
<keyword evidence="1" id="KW-1133">Transmembrane helix</keyword>